<dbReference type="PANTHER" id="PTHR30055:SF151">
    <property type="entry name" value="TRANSCRIPTIONAL REGULATORY PROTEIN"/>
    <property type="match status" value="1"/>
</dbReference>
<name>A0ABV9V2G6_STRAZ</name>
<keyword evidence="8" id="KW-1185">Reference proteome</keyword>
<accession>A0ABV9V2G6</accession>
<dbReference type="InterPro" id="IPR036271">
    <property type="entry name" value="Tet_transcr_reg_TetR-rel_C_sf"/>
</dbReference>
<comment type="caution">
    <text evidence="7">The sequence shown here is derived from an EMBL/GenBank/DDBJ whole genome shotgun (WGS) entry which is preliminary data.</text>
</comment>
<sequence length="282" mass="30328">MVVFAGQGDARRSMDLLWRTEGDPPSQGGPGPRPALSVDAIVAAAVAIADTQGMAALSMRAVGERLGRTAMALYTYVPGKSELLDVMYDAVHAELPDPAGSGDWREDLTTWAGSALDFYVRHPWVLQISQARPVLGPHEYAALDTLVRLLYGTGLDPRVVRRLTGTLFHFVRGAAQTVADARRAAAATGLSDEEWWTDRAGLLAEVAPDFEDRFPHVSRLESESSPEPYQDQGTDTDTDADTDAGEHVPYLEREARRTFTTGLGVLLDGIAAAGAARTAPAR</sequence>
<organism evidence="7 8">
    <name type="scientific">Streptomyces atroolivaceus</name>
    <dbReference type="NCBI Taxonomy" id="66869"/>
    <lineage>
        <taxon>Bacteria</taxon>
        <taxon>Bacillati</taxon>
        <taxon>Actinomycetota</taxon>
        <taxon>Actinomycetes</taxon>
        <taxon>Kitasatosporales</taxon>
        <taxon>Streptomycetaceae</taxon>
        <taxon>Streptomyces</taxon>
    </lineage>
</organism>
<dbReference type="GeneID" id="31232136"/>
<evidence type="ECO:0000256" key="5">
    <source>
        <dbReference type="SAM" id="MobiDB-lite"/>
    </source>
</evidence>
<dbReference type="RefSeq" id="WP_033297907.1">
    <property type="nucleotide sequence ID" value="NZ_JBHSJE010000001.1"/>
</dbReference>
<keyword evidence="3" id="KW-0804">Transcription</keyword>
<dbReference type="Pfam" id="PF00440">
    <property type="entry name" value="TetR_N"/>
    <property type="match status" value="1"/>
</dbReference>
<dbReference type="InterPro" id="IPR050109">
    <property type="entry name" value="HTH-type_TetR-like_transc_reg"/>
</dbReference>
<feature type="compositionally biased region" description="Basic and acidic residues" evidence="5">
    <location>
        <begin position="244"/>
        <end position="253"/>
    </location>
</feature>
<feature type="DNA-binding region" description="H-T-H motif" evidence="4">
    <location>
        <begin position="58"/>
        <end position="77"/>
    </location>
</feature>
<dbReference type="InterPro" id="IPR009057">
    <property type="entry name" value="Homeodomain-like_sf"/>
</dbReference>
<dbReference type="EMBL" id="JBHSJE010000001">
    <property type="protein sequence ID" value="MFC4977443.1"/>
    <property type="molecule type" value="Genomic_DNA"/>
</dbReference>
<dbReference type="Gene3D" id="1.10.357.10">
    <property type="entry name" value="Tetracycline Repressor, domain 2"/>
    <property type="match status" value="1"/>
</dbReference>
<dbReference type="InterPro" id="IPR004111">
    <property type="entry name" value="Repressor_TetR_C"/>
</dbReference>
<feature type="compositionally biased region" description="Acidic residues" evidence="5">
    <location>
        <begin position="234"/>
        <end position="243"/>
    </location>
</feature>
<feature type="region of interest" description="Disordered" evidence="5">
    <location>
        <begin position="218"/>
        <end position="253"/>
    </location>
</feature>
<dbReference type="Pfam" id="PF02909">
    <property type="entry name" value="TetR_C_1"/>
    <property type="match status" value="1"/>
</dbReference>
<feature type="domain" description="HTH tetR-type" evidence="6">
    <location>
        <begin position="35"/>
        <end position="95"/>
    </location>
</feature>
<protein>
    <submittedName>
        <fullName evidence="7">TetR/AcrR family transcriptional regulator</fullName>
    </submittedName>
</protein>
<dbReference type="SUPFAM" id="SSF48498">
    <property type="entry name" value="Tetracyclin repressor-like, C-terminal domain"/>
    <property type="match status" value="1"/>
</dbReference>
<proteinExistence type="predicted"/>
<dbReference type="Gene3D" id="1.10.10.60">
    <property type="entry name" value="Homeodomain-like"/>
    <property type="match status" value="1"/>
</dbReference>
<evidence type="ECO:0000313" key="7">
    <source>
        <dbReference type="EMBL" id="MFC4977443.1"/>
    </source>
</evidence>
<gene>
    <name evidence="7" type="ORF">ACFPL4_03590</name>
</gene>
<keyword evidence="2 4" id="KW-0238">DNA-binding</keyword>
<dbReference type="InterPro" id="IPR001647">
    <property type="entry name" value="HTH_TetR"/>
</dbReference>
<evidence type="ECO:0000313" key="8">
    <source>
        <dbReference type="Proteomes" id="UP001595908"/>
    </source>
</evidence>
<dbReference type="Proteomes" id="UP001595908">
    <property type="component" value="Unassembled WGS sequence"/>
</dbReference>
<evidence type="ECO:0000256" key="3">
    <source>
        <dbReference type="ARBA" id="ARBA00023163"/>
    </source>
</evidence>
<dbReference type="SUPFAM" id="SSF46689">
    <property type="entry name" value="Homeodomain-like"/>
    <property type="match status" value="1"/>
</dbReference>
<evidence type="ECO:0000256" key="4">
    <source>
        <dbReference type="PROSITE-ProRule" id="PRU00335"/>
    </source>
</evidence>
<dbReference type="PANTHER" id="PTHR30055">
    <property type="entry name" value="HTH-TYPE TRANSCRIPTIONAL REGULATOR RUTR"/>
    <property type="match status" value="1"/>
</dbReference>
<dbReference type="PROSITE" id="PS50977">
    <property type="entry name" value="HTH_TETR_2"/>
    <property type="match status" value="1"/>
</dbReference>
<evidence type="ECO:0000259" key="6">
    <source>
        <dbReference type="PROSITE" id="PS50977"/>
    </source>
</evidence>
<reference evidence="8" key="1">
    <citation type="journal article" date="2019" name="Int. J. Syst. Evol. Microbiol.">
        <title>The Global Catalogue of Microorganisms (GCM) 10K type strain sequencing project: providing services to taxonomists for standard genome sequencing and annotation.</title>
        <authorList>
            <consortium name="The Broad Institute Genomics Platform"/>
            <consortium name="The Broad Institute Genome Sequencing Center for Infectious Disease"/>
            <person name="Wu L."/>
            <person name="Ma J."/>
        </authorList>
    </citation>
    <scope>NUCLEOTIDE SEQUENCE [LARGE SCALE GENOMIC DNA]</scope>
    <source>
        <strain evidence="8">ICMP 257</strain>
    </source>
</reference>
<evidence type="ECO:0000256" key="1">
    <source>
        <dbReference type="ARBA" id="ARBA00023015"/>
    </source>
</evidence>
<evidence type="ECO:0000256" key="2">
    <source>
        <dbReference type="ARBA" id="ARBA00023125"/>
    </source>
</evidence>
<keyword evidence="1" id="KW-0805">Transcription regulation</keyword>